<evidence type="ECO:0000256" key="1">
    <source>
        <dbReference type="SAM" id="MobiDB-lite"/>
    </source>
</evidence>
<gene>
    <name evidence="2" type="ORF">CVT26_012708</name>
</gene>
<dbReference type="InParanoid" id="A0A409XBJ7"/>
<feature type="region of interest" description="Disordered" evidence="1">
    <location>
        <begin position="23"/>
        <end position="64"/>
    </location>
</feature>
<evidence type="ECO:0000313" key="2">
    <source>
        <dbReference type="EMBL" id="PPQ88159.1"/>
    </source>
</evidence>
<proteinExistence type="predicted"/>
<sequence length="198" mass="22589">MTSKKDDGLTPQQRYVQKNRAKINACNAARNREKRKLRKEAAKSSSPALLTSRSSSSIAIQTEPTPSTIDREALLKEWKEYSSVWKLWMGDCVEILNFVSENHDFLKGWDTHAGHPAKTRLLENINIVTEDGIILLQNGTDLLRQMSINLDAFSQEWKGQVESITQTASYIRTLGHIEESYQLAMARRKARKAEEGRR</sequence>
<dbReference type="AlphaFoldDB" id="A0A409XBJ7"/>
<name>A0A409XBJ7_9AGAR</name>
<organism evidence="2 3">
    <name type="scientific">Gymnopilus dilepis</name>
    <dbReference type="NCBI Taxonomy" id="231916"/>
    <lineage>
        <taxon>Eukaryota</taxon>
        <taxon>Fungi</taxon>
        <taxon>Dikarya</taxon>
        <taxon>Basidiomycota</taxon>
        <taxon>Agaricomycotina</taxon>
        <taxon>Agaricomycetes</taxon>
        <taxon>Agaricomycetidae</taxon>
        <taxon>Agaricales</taxon>
        <taxon>Agaricineae</taxon>
        <taxon>Hymenogastraceae</taxon>
        <taxon>Gymnopilus</taxon>
    </lineage>
</organism>
<accession>A0A409XBJ7</accession>
<protein>
    <submittedName>
        <fullName evidence="2">Uncharacterized protein</fullName>
    </submittedName>
</protein>
<dbReference type="EMBL" id="NHYE01003696">
    <property type="protein sequence ID" value="PPQ88159.1"/>
    <property type="molecule type" value="Genomic_DNA"/>
</dbReference>
<reference evidence="2 3" key="1">
    <citation type="journal article" date="2018" name="Evol. Lett.">
        <title>Horizontal gene cluster transfer increased hallucinogenic mushroom diversity.</title>
        <authorList>
            <person name="Reynolds H.T."/>
            <person name="Vijayakumar V."/>
            <person name="Gluck-Thaler E."/>
            <person name="Korotkin H.B."/>
            <person name="Matheny P.B."/>
            <person name="Slot J.C."/>
        </authorList>
    </citation>
    <scope>NUCLEOTIDE SEQUENCE [LARGE SCALE GENOMIC DNA]</scope>
    <source>
        <strain evidence="2 3">SRW20</strain>
    </source>
</reference>
<dbReference type="Proteomes" id="UP000284706">
    <property type="component" value="Unassembled WGS sequence"/>
</dbReference>
<comment type="caution">
    <text evidence="2">The sequence shown here is derived from an EMBL/GenBank/DDBJ whole genome shotgun (WGS) entry which is preliminary data.</text>
</comment>
<feature type="compositionally biased region" description="Low complexity" evidence="1">
    <location>
        <begin position="43"/>
        <end position="57"/>
    </location>
</feature>
<keyword evidence="3" id="KW-1185">Reference proteome</keyword>
<evidence type="ECO:0000313" key="3">
    <source>
        <dbReference type="Proteomes" id="UP000284706"/>
    </source>
</evidence>